<proteinExistence type="predicted"/>
<evidence type="ECO:0000313" key="2">
    <source>
        <dbReference type="Proteomes" id="UP001497535"/>
    </source>
</evidence>
<reference evidence="1" key="1">
    <citation type="submission" date="2023-11" db="EMBL/GenBank/DDBJ databases">
        <authorList>
            <person name="Poullet M."/>
        </authorList>
    </citation>
    <scope>NUCLEOTIDE SEQUENCE</scope>
    <source>
        <strain evidence="1">E1834</strain>
    </source>
</reference>
<evidence type="ECO:0000313" key="1">
    <source>
        <dbReference type="EMBL" id="CAK5070248.1"/>
    </source>
</evidence>
<organism evidence="1 2">
    <name type="scientific">Meloidogyne enterolobii</name>
    <name type="common">Root-knot nematode worm</name>
    <name type="synonym">Meloidogyne mayaguensis</name>
    <dbReference type="NCBI Taxonomy" id="390850"/>
    <lineage>
        <taxon>Eukaryota</taxon>
        <taxon>Metazoa</taxon>
        <taxon>Ecdysozoa</taxon>
        <taxon>Nematoda</taxon>
        <taxon>Chromadorea</taxon>
        <taxon>Rhabditida</taxon>
        <taxon>Tylenchina</taxon>
        <taxon>Tylenchomorpha</taxon>
        <taxon>Tylenchoidea</taxon>
        <taxon>Meloidogynidae</taxon>
        <taxon>Meloidogyninae</taxon>
        <taxon>Meloidogyne</taxon>
    </lineage>
</organism>
<dbReference type="EMBL" id="CAVMJV010000021">
    <property type="protein sequence ID" value="CAK5070248.1"/>
    <property type="molecule type" value="Genomic_DNA"/>
</dbReference>
<comment type="caution">
    <text evidence="1">The sequence shown here is derived from an EMBL/GenBank/DDBJ whole genome shotgun (WGS) entry which is preliminary data.</text>
</comment>
<dbReference type="Proteomes" id="UP001497535">
    <property type="component" value="Unassembled WGS sequence"/>
</dbReference>
<sequence length="121" mass="14074">MMAAAQQHRKKRSLAIRKTDAMNHAERQNGTVLDQIWMQGDPSSFLNLSTSENQTKSENHQNLAVIEEDENLNYLEKDPLIEKSDGDKTLKIKQKPEERENERIPQQPSEFREEENSVVLR</sequence>
<keyword evidence="2" id="KW-1185">Reference proteome</keyword>
<protein>
    <submittedName>
        <fullName evidence="1">Uncharacterized protein</fullName>
    </submittedName>
</protein>
<name>A0ACB0YZZ2_MELEN</name>
<accession>A0ACB0YZZ2</accession>
<gene>
    <name evidence="1" type="ORF">MENTE1834_LOCUS18580</name>
</gene>